<proteinExistence type="predicted"/>
<organism evidence="1 2">
    <name type="scientific">Melipona bicolor</name>
    <dbReference type="NCBI Taxonomy" id="60889"/>
    <lineage>
        <taxon>Eukaryota</taxon>
        <taxon>Metazoa</taxon>
        <taxon>Ecdysozoa</taxon>
        <taxon>Arthropoda</taxon>
        <taxon>Hexapoda</taxon>
        <taxon>Insecta</taxon>
        <taxon>Pterygota</taxon>
        <taxon>Neoptera</taxon>
        <taxon>Endopterygota</taxon>
        <taxon>Hymenoptera</taxon>
        <taxon>Apocrita</taxon>
        <taxon>Aculeata</taxon>
        <taxon>Apoidea</taxon>
        <taxon>Anthophila</taxon>
        <taxon>Apidae</taxon>
        <taxon>Melipona</taxon>
    </lineage>
</organism>
<name>A0AA40KXY5_9HYME</name>
<comment type="caution">
    <text evidence="1">The sequence shown here is derived from an EMBL/GenBank/DDBJ whole genome shotgun (WGS) entry which is preliminary data.</text>
</comment>
<protein>
    <submittedName>
        <fullName evidence="1">Uncharacterized protein</fullName>
    </submittedName>
</protein>
<evidence type="ECO:0000313" key="1">
    <source>
        <dbReference type="EMBL" id="KAK1137284.1"/>
    </source>
</evidence>
<dbReference type="EMBL" id="JAHYIQ010000001">
    <property type="protein sequence ID" value="KAK1137284.1"/>
    <property type="molecule type" value="Genomic_DNA"/>
</dbReference>
<keyword evidence="2" id="KW-1185">Reference proteome</keyword>
<dbReference type="Proteomes" id="UP001177670">
    <property type="component" value="Unassembled WGS sequence"/>
</dbReference>
<evidence type="ECO:0000313" key="2">
    <source>
        <dbReference type="Proteomes" id="UP001177670"/>
    </source>
</evidence>
<reference evidence="1" key="1">
    <citation type="submission" date="2021-10" db="EMBL/GenBank/DDBJ databases">
        <title>Melipona bicolor Genome sequencing and assembly.</title>
        <authorList>
            <person name="Araujo N.S."/>
            <person name="Arias M.C."/>
        </authorList>
    </citation>
    <scope>NUCLEOTIDE SEQUENCE</scope>
    <source>
        <strain evidence="1">USP_2M_L1-L4_2017</strain>
        <tissue evidence="1">Whole body</tissue>
    </source>
</reference>
<gene>
    <name evidence="1" type="ORF">K0M31_001797</name>
</gene>
<sequence length="68" mass="7731">MRIRTFLNALKTKTNPENPERIAALTHPAAQPLLIALLCRLHAHSSPQQHRQDLFIYLCGLWSAVSTR</sequence>
<accession>A0AA40KXY5</accession>
<dbReference type="AlphaFoldDB" id="A0AA40KXY5"/>